<dbReference type="AlphaFoldDB" id="A0A4D9D2H9"/>
<feature type="region of interest" description="Disordered" evidence="3">
    <location>
        <begin position="17"/>
        <end position="44"/>
    </location>
</feature>
<sequence length="242" mass="26682">MAAIRFVATSVLSSDDGVSYKTEQLEDEESHKKRLEKEKAAHSRTLWEQLEEQKEKKKAEYDAVTKQIFAPPKALDEEEASYLDGILEQEKARERRRAEEEERELAAFSLARANRDLNHTQHDTLVEDARGVAEGTGGAEIQGKRLDSGRSGSSGATLAGNGNSKRAFPEVKINVKIKRKGKSGKTSDGGSKGSLSSSNIDNDKDSGHKKQKRDEDERKEKAPSTANSLSMLAAYASDEDEE</sequence>
<dbReference type="GO" id="GO:0005634">
    <property type="term" value="C:nucleus"/>
    <property type="evidence" value="ECO:0007669"/>
    <property type="project" value="UniProtKB-SubCell"/>
</dbReference>
<feature type="compositionally biased region" description="Basic and acidic residues" evidence="3">
    <location>
        <begin position="116"/>
        <end position="131"/>
    </location>
</feature>
<reference evidence="5 6" key="1">
    <citation type="submission" date="2019-01" db="EMBL/GenBank/DDBJ databases">
        <title>Nuclear Genome Assembly of the Microalgal Biofuel strain Nannochloropsis salina CCMP1776.</title>
        <authorList>
            <person name="Hovde B."/>
        </authorList>
    </citation>
    <scope>NUCLEOTIDE SEQUENCE [LARGE SCALE GENOMIC DNA]</scope>
    <source>
        <strain evidence="5 6">CCMP1776</strain>
    </source>
</reference>
<dbReference type="InterPro" id="IPR019331">
    <property type="entry name" value="FAM192A/Fyv6_N"/>
</dbReference>
<evidence type="ECO:0000256" key="1">
    <source>
        <dbReference type="ARBA" id="ARBA00004123"/>
    </source>
</evidence>
<evidence type="ECO:0000313" key="6">
    <source>
        <dbReference type="Proteomes" id="UP000355283"/>
    </source>
</evidence>
<accession>A0A4D9D2H9</accession>
<feature type="compositionally biased region" description="Low complexity" evidence="3">
    <location>
        <begin position="184"/>
        <end position="198"/>
    </location>
</feature>
<dbReference type="Pfam" id="PF10187">
    <property type="entry name" value="FAM192A_Fyv6_N"/>
    <property type="match status" value="1"/>
</dbReference>
<evidence type="ECO:0000259" key="4">
    <source>
        <dbReference type="Pfam" id="PF10187"/>
    </source>
</evidence>
<evidence type="ECO:0000256" key="3">
    <source>
        <dbReference type="SAM" id="MobiDB-lite"/>
    </source>
</evidence>
<organism evidence="5 6">
    <name type="scientific">Nannochloropsis salina CCMP1776</name>
    <dbReference type="NCBI Taxonomy" id="1027361"/>
    <lineage>
        <taxon>Eukaryota</taxon>
        <taxon>Sar</taxon>
        <taxon>Stramenopiles</taxon>
        <taxon>Ochrophyta</taxon>
        <taxon>Eustigmatophyceae</taxon>
        <taxon>Eustigmatales</taxon>
        <taxon>Monodopsidaceae</taxon>
        <taxon>Microchloropsis</taxon>
        <taxon>Microchloropsis salina</taxon>
    </lineage>
</organism>
<protein>
    <recommendedName>
        <fullName evidence="4">FAM192A/Fyv6 N-terminal domain-containing protein</fullName>
    </recommendedName>
</protein>
<comment type="caution">
    <text evidence="5">The sequence shown here is derived from an EMBL/GenBank/DDBJ whole genome shotgun (WGS) entry which is preliminary data.</text>
</comment>
<keyword evidence="2" id="KW-0539">Nucleus</keyword>
<feature type="compositionally biased region" description="Polar residues" evidence="3">
    <location>
        <begin position="150"/>
        <end position="164"/>
    </location>
</feature>
<name>A0A4D9D2H9_9STRA</name>
<feature type="region of interest" description="Disordered" evidence="3">
    <location>
        <begin position="116"/>
        <end position="242"/>
    </location>
</feature>
<dbReference type="Proteomes" id="UP000355283">
    <property type="component" value="Unassembled WGS sequence"/>
</dbReference>
<evidence type="ECO:0000313" key="5">
    <source>
        <dbReference type="EMBL" id="TFJ85941.1"/>
    </source>
</evidence>
<dbReference type="PANTHER" id="PTHR13495:SF0">
    <property type="entry name" value="PSME3-INTERACTING PROTEIN"/>
    <property type="match status" value="1"/>
</dbReference>
<feature type="domain" description="FAM192A/Fyv6 N-terminal" evidence="4">
    <location>
        <begin position="22"/>
        <end position="108"/>
    </location>
</feature>
<dbReference type="OrthoDB" id="206101at2759"/>
<dbReference type="PANTHER" id="PTHR13495">
    <property type="entry name" value="NEFA-INTERACTING NUCLEAR PROTEIN NIP30"/>
    <property type="match status" value="1"/>
</dbReference>
<evidence type="ECO:0000256" key="2">
    <source>
        <dbReference type="ARBA" id="ARBA00023242"/>
    </source>
</evidence>
<keyword evidence="6" id="KW-1185">Reference proteome</keyword>
<dbReference type="EMBL" id="SDOX01000010">
    <property type="protein sequence ID" value="TFJ85941.1"/>
    <property type="molecule type" value="Genomic_DNA"/>
</dbReference>
<proteinExistence type="predicted"/>
<comment type="subcellular location">
    <subcellularLocation>
        <location evidence="1">Nucleus</location>
    </subcellularLocation>
</comment>
<feature type="compositionally biased region" description="Basic and acidic residues" evidence="3">
    <location>
        <begin position="201"/>
        <end position="222"/>
    </location>
</feature>
<feature type="compositionally biased region" description="Basic and acidic residues" evidence="3">
    <location>
        <begin position="29"/>
        <end position="41"/>
    </location>
</feature>
<dbReference type="InterPro" id="IPR039845">
    <property type="entry name" value="FAM192A"/>
</dbReference>
<gene>
    <name evidence="5" type="ORF">NSK_002761</name>
</gene>